<gene>
    <name evidence="2" type="ORF">M3M28_07615</name>
</gene>
<dbReference type="SUPFAM" id="SSF51735">
    <property type="entry name" value="NAD(P)-binding Rossmann-fold domains"/>
    <property type="match status" value="1"/>
</dbReference>
<dbReference type="InterPro" id="IPR051397">
    <property type="entry name" value="Zn-ADH-like_protein"/>
</dbReference>
<proteinExistence type="predicted"/>
<dbReference type="InterPro" id="IPR011032">
    <property type="entry name" value="GroES-like_sf"/>
</dbReference>
<evidence type="ECO:0000259" key="1">
    <source>
        <dbReference type="SMART" id="SM00829"/>
    </source>
</evidence>
<accession>A0ABY4MU49</accession>
<feature type="domain" description="Enoyl reductase (ER)" evidence="1">
    <location>
        <begin position="21"/>
        <end position="334"/>
    </location>
</feature>
<dbReference type="PANTHER" id="PTHR43677">
    <property type="entry name" value="SHORT-CHAIN DEHYDROGENASE/REDUCTASE"/>
    <property type="match status" value="1"/>
</dbReference>
<dbReference type="InterPro" id="IPR013149">
    <property type="entry name" value="ADH-like_C"/>
</dbReference>
<name>A0ABY4MU49_9MICO</name>
<dbReference type="EMBL" id="CP097160">
    <property type="protein sequence ID" value="UQN13937.1"/>
    <property type="molecule type" value="Genomic_DNA"/>
</dbReference>
<dbReference type="InterPro" id="IPR013154">
    <property type="entry name" value="ADH-like_N"/>
</dbReference>
<dbReference type="InterPro" id="IPR014188">
    <property type="entry name" value="Acrylyl-CoA_reductase_AcuI"/>
</dbReference>
<sequence length="337" mass="34850">MSFRAIVIEQTTDRGRITEHAATLRELDDDFLAGSGGERPIDIEVEYSDINYKDGMALAGRPGIVKASPLIPGIDLVGRVVSSADLAFQPGDEVILTGDGIGETKHGGLSGRARVSGEALVRRPESLSAKRAAAIGTAGFTAMLSVLALERAGLDPSSGPVAVTGASGGVGSVAVATLAKLGYEVTAITGRADAQRDFLASLGAAEVLDRAEFVESGAPLQKRRWAGAVDCVGSTMLANMLSQTFDNGTVTACGLAAGTDLPTTVLPFILRGVSLAGINSVTASRTLRQQAWDRLASDLPFELLDSLTEETNLEGAFDVADAILAGQVRGRTVVKLA</sequence>
<dbReference type="NCBIfam" id="TIGR02823">
    <property type="entry name" value="oxido_YhdH"/>
    <property type="match status" value="1"/>
</dbReference>
<dbReference type="Gene3D" id="3.40.50.720">
    <property type="entry name" value="NAD(P)-binding Rossmann-like Domain"/>
    <property type="match status" value="1"/>
</dbReference>
<evidence type="ECO:0000313" key="2">
    <source>
        <dbReference type="EMBL" id="UQN13937.1"/>
    </source>
</evidence>
<dbReference type="Gene3D" id="3.90.180.10">
    <property type="entry name" value="Medium-chain alcohol dehydrogenases, catalytic domain"/>
    <property type="match status" value="1"/>
</dbReference>
<organism evidence="2">
    <name type="scientific">Gulosibacter sediminis</name>
    <dbReference type="NCBI Taxonomy" id="1729695"/>
    <lineage>
        <taxon>Bacteria</taxon>
        <taxon>Bacillati</taxon>
        <taxon>Actinomycetota</taxon>
        <taxon>Actinomycetes</taxon>
        <taxon>Micrococcales</taxon>
        <taxon>Microbacteriaceae</taxon>
        <taxon>Gulosibacter</taxon>
    </lineage>
</organism>
<dbReference type="PANTHER" id="PTHR43677:SF1">
    <property type="entry name" value="ACRYLYL-COA REDUCTASE ACUI-RELATED"/>
    <property type="match status" value="1"/>
</dbReference>
<dbReference type="Pfam" id="PF08240">
    <property type="entry name" value="ADH_N"/>
    <property type="match status" value="1"/>
</dbReference>
<dbReference type="InterPro" id="IPR036291">
    <property type="entry name" value="NAD(P)-bd_dom_sf"/>
</dbReference>
<dbReference type="SMART" id="SM00829">
    <property type="entry name" value="PKS_ER"/>
    <property type="match status" value="1"/>
</dbReference>
<reference evidence="2" key="1">
    <citation type="submission" date="2022-05" db="EMBL/GenBank/DDBJ databases">
        <title>Complete genome sequence of toluene-degrading Gulosibacter sediminis strain ACHW.36C.</title>
        <authorList>
            <person name="Wai A.C."/>
            <person name="Lai G.K."/>
            <person name="Griffin S.D."/>
            <person name="Leung F.C."/>
        </authorList>
    </citation>
    <scope>NUCLEOTIDE SEQUENCE [LARGE SCALE GENOMIC DNA]</scope>
    <source>
        <strain evidence="2">ACHW.36C</strain>
    </source>
</reference>
<dbReference type="InterPro" id="IPR020843">
    <property type="entry name" value="ER"/>
</dbReference>
<dbReference type="SUPFAM" id="SSF50129">
    <property type="entry name" value="GroES-like"/>
    <property type="match status" value="1"/>
</dbReference>
<protein>
    <submittedName>
        <fullName evidence="2">Oxidoreductase</fullName>
    </submittedName>
</protein>
<dbReference type="CDD" id="cd08288">
    <property type="entry name" value="MDR_yhdh"/>
    <property type="match status" value="1"/>
</dbReference>
<dbReference type="Pfam" id="PF00107">
    <property type="entry name" value="ADH_zinc_N"/>
    <property type="match status" value="1"/>
</dbReference>